<dbReference type="RefSeq" id="WP_021720459.1">
    <property type="nucleotide sequence ID" value="NZ_CABKPS010000015.1"/>
</dbReference>
<dbReference type="GeneID" id="78523616"/>
<accession>A0A1Q6R8K0</accession>
<organism evidence="1 2">
    <name type="scientific">Phascolarctobacterium succinatutens</name>
    <dbReference type="NCBI Taxonomy" id="626940"/>
    <lineage>
        <taxon>Bacteria</taxon>
        <taxon>Bacillati</taxon>
        <taxon>Bacillota</taxon>
        <taxon>Negativicutes</taxon>
        <taxon>Acidaminococcales</taxon>
        <taxon>Acidaminococcaceae</taxon>
        <taxon>Phascolarctobacterium</taxon>
    </lineage>
</organism>
<comment type="caution">
    <text evidence="1">The sequence shown here is derived from an EMBL/GenBank/DDBJ whole genome shotgun (WGS) entry which is preliminary data.</text>
</comment>
<sequence>MDIALIMNDEKEDSKIREYLKQVDKKFYYRAIENRKKEGKVFPHRGEDGKLFVNTFQYVNLFKKK</sequence>
<dbReference type="EMBL" id="MNTG01000011">
    <property type="protein sequence ID" value="OLA38681.1"/>
    <property type="molecule type" value="Genomic_DNA"/>
</dbReference>
<reference evidence="1 2" key="1">
    <citation type="journal article" date="2016" name="Nat. Biotechnol.">
        <title>Measurement of bacterial replication rates in microbial communities.</title>
        <authorList>
            <person name="Brown C.T."/>
            <person name="Olm M.R."/>
            <person name="Thomas B.C."/>
            <person name="Banfield J.F."/>
        </authorList>
    </citation>
    <scope>NUCLEOTIDE SEQUENCE [LARGE SCALE GENOMIC DNA]</scope>
    <source>
        <strain evidence="1">46_33</strain>
    </source>
</reference>
<evidence type="ECO:0000313" key="1">
    <source>
        <dbReference type="EMBL" id="OLA38681.1"/>
    </source>
</evidence>
<name>A0A1Q6R8K0_9FIRM</name>
<gene>
    <name evidence="1" type="ORF">BHW43_03095</name>
</gene>
<proteinExistence type="predicted"/>
<dbReference type="Proteomes" id="UP000186777">
    <property type="component" value="Unassembled WGS sequence"/>
</dbReference>
<protein>
    <submittedName>
        <fullName evidence="1">Uncharacterized protein</fullName>
    </submittedName>
</protein>
<evidence type="ECO:0000313" key="2">
    <source>
        <dbReference type="Proteomes" id="UP000186777"/>
    </source>
</evidence>
<dbReference type="AlphaFoldDB" id="A0A1Q6R8K0"/>